<dbReference type="PROSITE" id="PS01322">
    <property type="entry name" value="PHOSPHOTRIESTERASE_1"/>
    <property type="match status" value="1"/>
</dbReference>
<keyword evidence="1" id="KW-0479">Metal-binding</keyword>
<dbReference type="InterPro" id="IPR032466">
    <property type="entry name" value="Metal_Hydrolase"/>
</dbReference>
<reference evidence="4 5" key="1">
    <citation type="submission" date="2020-09" db="EMBL/GenBank/DDBJ databases">
        <title>Roseomonas.</title>
        <authorList>
            <person name="Zhu W."/>
        </authorList>
    </citation>
    <scope>NUCLEOTIDE SEQUENCE [LARGE SCALE GENOMIC DNA]</scope>
    <source>
        <strain evidence="4 5">1311</strain>
    </source>
</reference>
<dbReference type="SUPFAM" id="SSF51556">
    <property type="entry name" value="Metallo-dependent hydrolases"/>
    <property type="match status" value="1"/>
</dbReference>
<name>A0ABS3KHI6_9PROT</name>
<keyword evidence="5" id="KW-1185">Reference proteome</keyword>
<dbReference type="PROSITE" id="PS51347">
    <property type="entry name" value="PHOSPHOTRIESTERASE_2"/>
    <property type="match status" value="1"/>
</dbReference>
<comment type="similarity">
    <text evidence="3">Belongs to the metallo-dependent hydrolases superfamily. Phosphotriesterase family.</text>
</comment>
<evidence type="ECO:0000256" key="3">
    <source>
        <dbReference type="PROSITE-ProRule" id="PRU00679"/>
    </source>
</evidence>
<feature type="modified residue" description="N6-carboxylysine" evidence="3">
    <location>
        <position position="145"/>
    </location>
</feature>
<sequence>MPYVETIHGRVDSNDLGLTLMHEHIFTQNKEMQENYPNPEWDEAQLIAVARDGLRRLRTLGIGTLVDLTCFGLGRDVPLLQRVCEGIDIHVVVATGFYFFNELPKYFHLHGPGMRVDIPDPIPAMMIRDIQNGIAETGVRAGIIKIGSDSPGMTPDVQRIFKAAVRAQQETGVTISTHSNAKMKGGLDQVALLKDSGADLSRVIIGHCGDTTDLDYLKALLDSGVQIGMDRFGLNSFLSTELRIDTIVKLCGLGYAGQMTLSQDAGFWSCTTEPSVRARVNPEWTHFLICEFVLPELSRRGVPQEHIDTMMLHNPSRLLGRS</sequence>
<evidence type="ECO:0000256" key="2">
    <source>
        <dbReference type="ARBA" id="ARBA00022801"/>
    </source>
</evidence>
<dbReference type="PANTHER" id="PTHR10819">
    <property type="entry name" value="PHOSPHOTRIESTERASE-RELATED"/>
    <property type="match status" value="1"/>
</dbReference>
<accession>A0ABS3KHI6</accession>
<dbReference type="Pfam" id="PF02126">
    <property type="entry name" value="PTE"/>
    <property type="match status" value="1"/>
</dbReference>
<keyword evidence="2" id="KW-0378">Hydrolase</keyword>
<evidence type="ECO:0000256" key="1">
    <source>
        <dbReference type="ARBA" id="ARBA00022723"/>
    </source>
</evidence>
<proteinExistence type="inferred from homology"/>
<evidence type="ECO:0000313" key="5">
    <source>
        <dbReference type="Proteomes" id="UP001518990"/>
    </source>
</evidence>
<dbReference type="InterPro" id="IPR017947">
    <property type="entry name" value="AryldialkylPase_Zn-BS"/>
</dbReference>
<dbReference type="EMBL" id="JACTNF010000035">
    <property type="protein sequence ID" value="MBO1076936.1"/>
    <property type="molecule type" value="Genomic_DNA"/>
</dbReference>
<dbReference type="InterPro" id="IPR001559">
    <property type="entry name" value="Phosphotriesterase"/>
</dbReference>
<organism evidence="4 5">
    <name type="scientific">Roseomonas marmotae</name>
    <dbReference type="NCBI Taxonomy" id="2768161"/>
    <lineage>
        <taxon>Bacteria</taxon>
        <taxon>Pseudomonadati</taxon>
        <taxon>Pseudomonadota</taxon>
        <taxon>Alphaproteobacteria</taxon>
        <taxon>Acetobacterales</taxon>
        <taxon>Roseomonadaceae</taxon>
        <taxon>Roseomonas</taxon>
    </lineage>
</organism>
<comment type="caution">
    <text evidence="4">The sequence shown here is derived from an EMBL/GenBank/DDBJ whole genome shotgun (WGS) entry which is preliminary data.</text>
</comment>
<gene>
    <name evidence="4" type="ORF">IAI60_20195</name>
</gene>
<dbReference type="Proteomes" id="UP001518990">
    <property type="component" value="Unassembled WGS sequence"/>
</dbReference>
<evidence type="ECO:0000313" key="4">
    <source>
        <dbReference type="EMBL" id="MBO1076936.1"/>
    </source>
</evidence>
<dbReference type="PANTHER" id="PTHR10819:SF3">
    <property type="entry name" value="PHOSPHOTRIESTERASE-RELATED PROTEIN"/>
    <property type="match status" value="1"/>
</dbReference>
<dbReference type="Gene3D" id="3.20.20.140">
    <property type="entry name" value="Metal-dependent hydrolases"/>
    <property type="match status" value="1"/>
</dbReference>
<protein>
    <submittedName>
        <fullName evidence="4">Phosphotriesterase-related protein</fullName>
    </submittedName>
</protein>
<dbReference type="RefSeq" id="WP_207450519.1">
    <property type="nucleotide sequence ID" value="NZ_CP061096.1"/>
</dbReference>